<proteinExistence type="inferred from homology"/>
<feature type="domain" description="Helicase C-terminal" evidence="9">
    <location>
        <begin position="229"/>
        <end position="377"/>
    </location>
</feature>
<dbReference type="PANTHER" id="PTHR47959:SF1">
    <property type="entry name" value="ATP-DEPENDENT RNA HELICASE DBPA"/>
    <property type="match status" value="1"/>
</dbReference>
<dbReference type="SMART" id="SM00490">
    <property type="entry name" value="HELICc"/>
    <property type="match status" value="1"/>
</dbReference>
<gene>
    <name evidence="10" type="ORF">GGQ97_002789</name>
</gene>
<organism evidence="10 11">
    <name type="scientific">Sphingomonas kaistensis</name>
    <dbReference type="NCBI Taxonomy" id="298708"/>
    <lineage>
        <taxon>Bacteria</taxon>
        <taxon>Pseudomonadati</taxon>
        <taxon>Pseudomonadota</taxon>
        <taxon>Alphaproteobacteria</taxon>
        <taxon>Sphingomonadales</taxon>
        <taxon>Sphingomonadaceae</taxon>
        <taxon>Sphingomonas</taxon>
    </lineage>
</organism>
<comment type="caution">
    <text evidence="10">The sequence shown here is derived from an EMBL/GenBank/DDBJ whole genome shotgun (WGS) entry which is preliminary data.</text>
</comment>
<evidence type="ECO:0000259" key="9">
    <source>
        <dbReference type="PROSITE" id="PS51194"/>
    </source>
</evidence>
<feature type="domain" description="Helicase ATP-binding" evidence="8">
    <location>
        <begin position="30"/>
        <end position="206"/>
    </location>
</feature>
<name>A0A7X6BIC0_9SPHN</name>
<dbReference type="SMART" id="SM00487">
    <property type="entry name" value="DEXDc"/>
    <property type="match status" value="1"/>
</dbReference>
<sequence>MLHEHLPAALGRALETRGYETLTEVQDAVSTPEAAGRDLLVSARTGSGKTVAFGLAMARDLLGDAERLPYSLAPMALVIAPTRELALQVSTELQWLYQDAGGRVLTCVGGMDPVRERRALESGTHIVVGTPGRLRDHLERGALDLSSLRVVVLDEADEMLDMGFREELEEILDGAPAERRTMLFSATLPRPIVALAKRYQRDALRISTVGEDAGHGDIAYQAVTVRPTDVEHAVVNLLRFHEAETAILFCATREAVRRLHGSLSERGFTAVALSGEHSQADRNRALQALRDKRARVLVATDVAARGIDLPSVSLVIHVELPRDAEALQHRSGRTGRAGRKGIAMLIVPNMRRRRVEGMLRMARIPVEWTDVPSAEAIRDQDRARLLAQFDEPQPQDEGDANLAAALLDRLGPQGVAQALVARLHADLPAPEDLLDGPGSADERPQHGGFEGAGWFKINAGRRQGGDPRWLLPLICRIGHVPRSEIGAIKVAATESFFEVSPRAVQTFIKALRKNSPAMAQDGILVEASTSPDEHHAAGGGPPKPRQGPRGPRPQRR</sequence>
<dbReference type="PROSITE" id="PS51194">
    <property type="entry name" value="HELICASE_CTER"/>
    <property type="match status" value="1"/>
</dbReference>
<comment type="similarity">
    <text evidence="5 6">Belongs to the DEAD box helicase family.</text>
</comment>
<dbReference type="GO" id="GO:0003724">
    <property type="term" value="F:RNA helicase activity"/>
    <property type="evidence" value="ECO:0007669"/>
    <property type="project" value="UniProtKB-EC"/>
</dbReference>
<evidence type="ECO:0000256" key="2">
    <source>
        <dbReference type="ARBA" id="ARBA00022801"/>
    </source>
</evidence>
<dbReference type="InterPro" id="IPR011545">
    <property type="entry name" value="DEAD/DEAH_box_helicase_dom"/>
</dbReference>
<dbReference type="InterPro" id="IPR027417">
    <property type="entry name" value="P-loop_NTPase"/>
</dbReference>
<evidence type="ECO:0000259" key="8">
    <source>
        <dbReference type="PROSITE" id="PS51192"/>
    </source>
</evidence>
<keyword evidence="2 6" id="KW-0378">Hydrolase</keyword>
<keyword evidence="11" id="KW-1185">Reference proteome</keyword>
<dbReference type="InterPro" id="IPR044742">
    <property type="entry name" value="DEAD/DEAH_RhlB"/>
</dbReference>
<dbReference type="Pfam" id="PF00271">
    <property type="entry name" value="Helicase_C"/>
    <property type="match status" value="1"/>
</dbReference>
<accession>A0A7X6BIC0</accession>
<dbReference type="PROSITE" id="PS00039">
    <property type="entry name" value="DEAD_ATP_HELICASE"/>
    <property type="match status" value="1"/>
</dbReference>
<feature type="region of interest" description="Disordered" evidence="7">
    <location>
        <begin position="521"/>
        <end position="556"/>
    </location>
</feature>
<dbReference type="InterPro" id="IPR005580">
    <property type="entry name" value="DbpA/CsdA_RNA-bd_dom"/>
</dbReference>
<protein>
    <submittedName>
        <fullName evidence="10">ATP-dependent RNA helicase DeaD</fullName>
        <ecNumber evidence="10">3.6.4.13</ecNumber>
    </submittedName>
</protein>
<dbReference type="SUPFAM" id="SSF52540">
    <property type="entry name" value="P-loop containing nucleoside triphosphate hydrolases"/>
    <property type="match status" value="1"/>
</dbReference>
<keyword evidence="4 6" id="KW-0067">ATP-binding</keyword>
<dbReference type="Proteomes" id="UP000558192">
    <property type="component" value="Unassembled WGS sequence"/>
</dbReference>
<dbReference type="PROSITE" id="PS51192">
    <property type="entry name" value="HELICASE_ATP_BIND_1"/>
    <property type="match status" value="1"/>
</dbReference>
<dbReference type="Gene3D" id="3.40.50.300">
    <property type="entry name" value="P-loop containing nucleotide triphosphate hydrolases"/>
    <property type="match status" value="2"/>
</dbReference>
<dbReference type="InterPro" id="IPR012677">
    <property type="entry name" value="Nucleotide-bd_a/b_plait_sf"/>
</dbReference>
<dbReference type="CDD" id="cd00268">
    <property type="entry name" value="DEADc"/>
    <property type="match status" value="1"/>
</dbReference>
<dbReference type="InterPro" id="IPR000629">
    <property type="entry name" value="RNA-helicase_DEAD-box_CS"/>
</dbReference>
<evidence type="ECO:0000256" key="7">
    <source>
        <dbReference type="SAM" id="MobiDB-lite"/>
    </source>
</evidence>
<dbReference type="Pfam" id="PF03880">
    <property type="entry name" value="DbpA"/>
    <property type="match status" value="1"/>
</dbReference>
<dbReference type="CDD" id="cd12252">
    <property type="entry name" value="RRM_DbpA"/>
    <property type="match status" value="1"/>
</dbReference>
<dbReference type="InterPro" id="IPR001650">
    <property type="entry name" value="Helicase_C-like"/>
</dbReference>
<feature type="region of interest" description="Disordered" evidence="7">
    <location>
        <begin position="430"/>
        <end position="452"/>
    </location>
</feature>
<dbReference type="Pfam" id="PF00270">
    <property type="entry name" value="DEAD"/>
    <property type="match status" value="1"/>
</dbReference>
<dbReference type="Gene3D" id="3.30.70.330">
    <property type="match status" value="1"/>
</dbReference>
<dbReference type="RefSeq" id="WP_168070543.1">
    <property type="nucleotide sequence ID" value="NZ_JAATJC010000001.1"/>
</dbReference>
<keyword evidence="1 6" id="KW-0547">Nucleotide-binding</keyword>
<evidence type="ECO:0000256" key="5">
    <source>
        <dbReference type="ARBA" id="ARBA00038437"/>
    </source>
</evidence>
<dbReference type="GO" id="GO:0003676">
    <property type="term" value="F:nucleic acid binding"/>
    <property type="evidence" value="ECO:0007669"/>
    <property type="project" value="InterPro"/>
</dbReference>
<dbReference type="AlphaFoldDB" id="A0A7X6BIC0"/>
<dbReference type="GO" id="GO:0016787">
    <property type="term" value="F:hydrolase activity"/>
    <property type="evidence" value="ECO:0007669"/>
    <property type="project" value="UniProtKB-KW"/>
</dbReference>
<dbReference type="GO" id="GO:0005524">
    <property type="term" value="F:ATP binding"/>
    <property type="evidence" value="ECO:0007669"/>
    <property type="project" value="UniProtKB-KW"/>
</dbReference>
<dbReference type="InterPro" id="IPR014001">
    <property type="entry name" value="Helicase_ATP-bd"/>
</dbReference>
<dbReference type="PANTHER" id="PTHR47959">
    <property type="entry name" value="ATP-DEPENDENT RNA HELICASE RHLE-RELATED"/>
    <property type="match status" value="1"/>
</dbReference>
<evidence type="ECO:0000256" key="6">
    <source>
        <dbReference type="RuleBase" id="RU000492"/>
    </source>
</evidence>
<evidence type="ECO:0000313" key="11">
    <source>
        <dbReference type="Proteomes" id="UP000558192"/>
    </source>
</evidence>
<evidence type="ECO:0000256" key="1">
    <source>
        <dbReference type="ARBA" id="ARBA00022741"/>
    </source>
</evidence>
<evidence type="ECO:0000256" key="3">
    <source>
        <dbReference type="ARBA" id="ARBA00022806"/>
    </source>
</evidence>
<dbReference type="EMBL" id="JAATJC010000001">
    <property type="protein sequence ID" value="NJC06996.1"/>
    <property type="molecule type" value="Genomic_DNA"/>
</dbReference>
<evidence type="ECO:0000256" key="4">
    <source>
        <dbReference type="ARBA" id="ARBA00022840"/>
    </source>
</evidence>
<dbReference type="GO" id="GO:0005829">
    <property type="term" value="C:cytosol"/>
    <property type="evidence" value="ECO:0007669"/>
    <property type="project" value="TreeGrafter"/>
</dbReference>
<dbReference type="CDD" id="cd18787">
    <property type="entry name" value="SF2_C_DEAD"/>
    <property type="match status" value="1"/>
</dbReference>
<dbReference type="EC" id="3.6.4.13" evidence="10"/>
<reference evidence="10 11" key="1">
    <citation type="submission" date="2020-03" db="EMBL/GenBank/DDBJ databases">
        <title>Genomic Encyclopedia of Type Strains, Phase IV (KMG-IV): sequencing the most valuable type-strain genomes for metagenomic binning, comparative biology and taxonomic classification.</title>
        <authorList>
            <person name="Goeker M."/>
        </authorList>
    </citation>
    <scope>NUCLEOTIDE SEQUENCE [LARGE SCALE GENOMIC DNA]</scope>
    <source>
        <strain evidence="10 11">DSM 16846</strain>
    </source>
</reference>
<dbReference type="InterPro" id="IPR050079">
    <property type="entry name" value="DEAD_box_RNA_helicase"/>
</dbReference>
<evidence type="ECO:0000313" key="10">
    <source>
        <dbReference type="EMBL" id="NJC06996.1"/>
    </source>
</evidence>
<keyword evidence="3 6" id="KW-0347">Helicase</keyword>